<protein>
    <recommendedName>
        <fullName evidence="5">Thioredoxin domain-containing protein</fullName>
    </recommendedName>
</protein>
<evidence type="ECO:0000313" key="6">
    <source>
        <dbReference type="EMBL" id="RKF31004.1"/>
    </source>
</evidence>
<comment type="caution">
    <text evidence="6">The sequence shown here is derived from an EMBL/GenBank/DDBJ whole genome shotgun (WGS) entry which is preliminary data.</text>
</comment>
<dbReference type="AlphaFoldDB" id="A0A420FDK3"/>
<dbReference type="InterPro" id="IPR012336">
    <property type="entry name" value="Thioredoxin-like_fold"/>
</dbReference>
<evidence type="ECO:0000256" key="4">
    <source>
        <dbReference type="ARBA" id="ARBA00023284"/>
    </source>
</evidence>
<dbReference type="InterPro" id="IPR050553">
    <property type="entry name" value="Thioredoxin_ResA/DsbE_sf"/>
</dbReference>
<dbReference type="PROSITE" id="PS51352">
    <property type="entry name" value="THIOREDOXIN_2"/>
    <property type="match status" value="1"/>
</dbReference>
<evidence type="ECO:0000313" key="7">
    <source>
        <dbReference type="Proteomes" id="UP000286402"/>
    </source>
</evidence>
<evidence type="ECO:0000256" key="1">
    <source>
        <dbReference type="ARBA" id="ARBA00004196"/>
    </source>
</evidence>
<gene>
    <name evidence="6" type="ORF">BCY89_18970</name>
</gene>
<accession>A0A420FDK3</accession>
<comment type="subcellular location">
    <subcellularLocation>
        <location evidence="1">Cell envelope</location>
    </subcellularLocation>
</comment>
<dbReference type="PANTHER" id="PTHR42852">
    <property type="entry name" value="THIOL:DISULFIDE INTERCHANGE PROTEIN DSBE"/>
    <property type="match status" value="1"/>
</dbReference>
<evidence type="ECO:0000256" key="3">
    <source>
        <dbReference type="ARBA" id="ARBA00023157"/>
    </source>
</evidence>
<keyword evidence="7" id="KW-1185">Reference proteome</keyword>
<dbReference type="SUPFAM" id="SSF52833">
    <property type="entry name" value="Thioredoxin-like"/>
    <property type="match status" value="1"/>
</dbReference>
<keyword evidence="4" id="KW-0676">Redox-active center</keyword>
<keyword evidence="3" id="KW-1015">Disulfide bond</keyword>
<evidence type="ECO:0000259" key="5">
    <source>
        <dbReference type="PROSITE" id="PS51352"/>
    </source>
</evidence>
<dbReference type="EMBL" id="MCAQ01000029">
    <property type="protein sequence ID" value="RKF31004.1"/>
    <property type="molecule type" value="Genomic_DNA"/>
</dbReference>
<dbReference type="GO" id="GO:0030313">
    <property type="term" value="C:cell envelope"/>
    <property type="evidence" value="ECO:0007669"/>
    <property type="project" value="UniProtKB-SubCell"/>
</dbReference>
<feature type="domain" description="Thioredoxin" evidence="5">
    <location>
        <begin position="220"/>
        <end position="360"/>
    </location>
</feature>
<dbReference type="InterPro" id="IPR013766">
    <property type="entry name" value="Thioredoxin_domain"/>
</dbReference>
<dbReference type="PANTHER" id="PTHR42852:SF6">
    <property type="entry name" value="THIOL:DISULFIDE INTERCHANGE PROTEIN DSBE"/>
    <property type="match status" value="1"/>
</dbReference>
<organism evidence="6 7">
    <name type="scientific">Sphingobacterium siyangense</name>
    <dbReference type="NCBI Taxonomy" id="459529"/>
    <lineage>
        <taxon>Bacteria</taxon>
        <taxon>Pseudomonadati</taxon>
        <taxon>Bacteroidota</taxon>
        <taxon>Sphingobacteriia</taxon>
        <taxon>Sphingobacteriales</taxon>
        <taxon>Sphingobacteriaceae</taxon>
        <taxon>Sphingobacterium</taxon>
    </lineage>
</organism>
<dbReference type="CDD" id="cd02966">
    <property type="entry name" value="TlpA_like_family"/>
    <property type="match status" value="1"/>
</dbReference>
<dbReference type="GO" id="GO:0017004">
    <property type="term" value="P:cytochrome complex assembly"/>
    <property type="evidence" value="ECO:0007669"/>
    <property type="project" value="UniProtKB-KW"/>
</dbReference>
<proteinExistence type="predicted"/>
<reference evidence="6 7" key="1">
    <citation type="submission" date="2016-07" db="EMBL/GenBank/DDBJ databases">
        <title>Genome analysis of Sphingobacterium siyangense T12B17.</title>
        <authorList>
            <person name="Xu D."/>
            <person name="Su Y."/>
            <person name="Zheng S."/>
        </authorList>
    </citation>
    <scope>NUCLEOTIDE SEQUENCE [LARGE SCALE GENOMIC DNA]</scope>
    <source>
        <strain evidence="6 7">T12B17</strain>
    </source>
</reference>
<dbReference type="Proteomes" id="UP000286402">
    <property type="component" value="Unassembled WGS sequence"/>
</dbReference>
<dbReference type="Pfam" id="PF13905">
    <property type="entry name" value="Thioredoxin_8"/>
    <property type="match status" value="1"/>
</dbReference>
<name>A0A420FDK3_9SPHI</name>
<evidence type="ECO:0000256" key="2">
    <source>
        <dbReference type="ARBA" id="ARBA00022748"/>
    </source>
</evidence>
<dbReference type="InterPro" id="IPR036249">
    <property type="entry name" value="Thioredoxin-like_sf"/>
</dbReference>
<keyword evidence="2" id="KW-0201">Cytochrome c-type biogenesis</keyword>
<dbReference type="Gene3D" id="3.40.30.10">
    <property type="entry name" value="Glutaredoxin"/>
    <property type="match status" value="1"/>
</dbReference>
<sequence>MTNLYKSYGQDKVTITGDLSSYRQPPKYAILSAYKEQKFEIVSIKNKRFIIDGHFNIKGSLLYARIYLTNNFYKDYKTFIAQEKKKVYLEFILDTTAIKVVFKEPIETSLIYGGALNKENEDWNKIQSSFKKDFEKEHSRENIIRANTNRLLSSLKLAQRYNRSVLTLNQLNFFVHYPMTYEYNQEFTRTLNAFIPDSSTAEKLQEIRDGLQSEIIRRSSKNGLKFPVSQLESATRALPIKDIFVSKKYIVIDFWATWCGPCIAQHGSYIKVMKENATNKAIKFISVSVDKTKASWLNYIKKKPSECDAYWLNATVDKKIADELGIYAVPNYMIVDVSNNKIIKGGIRIDELSQEIKKLK</sequence>